<gene>
    <name evidence="1" type="ORF">VB854_04600</name>
</gene>
<accession>A0ABU5TTJ8</accession>
<comment type="caution">
    <text evidence="1">The sequence shown here is derived from an EMBL/GenBank/DDBJ whole genome shotgun (WGS) entry which is preliminary data.</text>
</comment>
<organism evidence="1 2">
    <name type="scientific">Limnoraphis robusta CCNP1315</name>
    <dbReference type="NCBI Taxonomy" id="3110306"/>
    <lineage>
        <taxon>Bacteria</taxon>
        <taxon>Bacillati</taxon>
        <taxon>Cyanobacteriota</taxon>
        <taxon>Cyanophyceae</taxon>
        <taxon>Oscillatoriophycideae</taxon>
        <taxon>Oscillatoriales</taxon>
        <taxon>Sirenicapillariaceae</taxon>
        <taxon>Limnoraphis</taxon>
    </lineage>
</organism>
<evidence type="ECO:0000313" key="2">
    <source>
        <dbReference type="Proteomes" id="UP001301728"/>
    </source>
</evidence>
<protein>
    <submittedName>
        <fullName evidence="1">Uncharacterized protein</fullName>
    </submittedName>
</protein>
<proteinExistence type="predicted"/>
<sequence>MNISDLNHLEVVAEETNVEGGYYYGSSAYAGAYANANSIAYGRNPRSYSSTYTNTFVEGTYLAGSSSSATSEASTEEFYY</sequence>
<name>A0ABU5TTJ8_9CYAN</name>
<reference evidence="1 2" key="1">
    <citation type="submission" date="2023-12" db="EMBL/GenBank/DDBJ databases">
        <title>Baltic Sea Cyanobacteria.</title>
        <authorList>
            <person name="Delbaje E."/>
            <person name="Fewer D.P."/>
            <person name="Shishido T.K."/>
        </authorList>
    </citation>
    <scope>NUCLEOTIDE SEQUENCE [LARGE SCALE GENOMIC DNA]</scope>
    <source>
        <strain evidence="1 2">CCNP 1315</strain>
    </source>
</reference>
<evidence type="ECO:0000313" key="1">
    <source>
        <dbReference type="EMBL" id="MEA5518227.1"/>
    </source>
</evidence>
<keyword evidence="2" id="KW-1185">Reference proteome</keyword>
<dbReference type="Proteomes" id="UP001301728">
    <property type="component" value="Unassembled WGS sequence"/>
</dbReference>
<dbReference type="EMBL" id="JAYGHT010000008">
    <property type="protein sequence ID" value="MEA5518227.1"/>
    <property type="molecule type" value="Genomic_DNA"/>
</dbReference>
<dbReference type="RefSeq" id="WP_323223236.1">
    <property type="nucleotide sequence ID" value="NZ_JAYGHT010000008.1"/>
</dbReference>